<evidence type="ECO:0000256" key="1">
    <source>
        <dbReference type="ARBA" id="ARBA00007416"/>
    </source>
</evidence>
<dbReference type="GO" id="GO:0008270">
    <property type="term" value="F:zinc ion binding"/>
    <property type="evidence" value="ECO:0007669"/>
    <property type="project" value="UniProtKB-KW"/>
</dbReference>
<reference evidence="11" key="1">
    <citation type="submission" date="2020-04" db="EMBL/GenBank/DDBJ databases">
        <authorList>
            <person name="Neveu A P."/>
        </authorList>
    </citation>
    <scope>NUCLEOTIDE SEQUENCE</scope>
    <source>
        <tissue evidence="11">Whole embryo</tissue>
    </source>
</reference>
<accession>A0A6F9DU99</accession>
<dbReference type="GO" id="GO:0035098">
    <property type="term" value="C:ESC/E(Z) complex"/>
    <property type="evidence" value="ECO:0007669"/>
    <property type="project" value="TreeGrafter"/>
</dbReference>
<dbReference type="InterPro" id="IPR057540">
    <property type="entry name" value="Znf_SUZ12"/>
</dbReference>
<sequence>MPRPKKIDKQRKEDVVPDLRQDREEFLRMFEKPTQIYRFLRARHCISPTFLHRSLLYMLKRNSRTHARRQKFKVGDMLEACITKQSTDKLLPQQQYDQLKILVLGFCIDPGVRSENNVGRKFSSLETQVSLRKTHRCRRKDGESSHTEELVGITDTPINPRNVDAYEEDPLYLSTTHMYQTGDGTSVKNYSLVFRVYESNDNESESESDFSDSDNSDNWSDGPGGRKRKRKEDDPAGISLKNLTTGTRRRRTIHDDDKQDDDDDEEPVNGSSKKFKKNHNEKSCTLTTNAVYEAELVMFNSEKQLLLSDGEYELSLTRTKSEGVGRKRNATWEALDGGRDIELLSTMNSAPVLKFKLCWSANEKPGPLSASENGDTKNATSDEPETKRMRRRPSVKTNAASETNGDTDKPNTLPVELVEYRKSKLQSATFPKGDRDEDSVMSEDKVLVYYQFIYNSETQQQTEAREDLFCPWCQLNCMTLYGLIKHLKLCHPRFNFTYSPQQHGSCIEVSVNECYDGSYCGNPQFIFAQPGMAFSRRGPVHRIEVTDTLVYRPRRERRCANLALAELLEKEENDASPTAHYTAGHHRLYFHSRNAVPIRPCEFEGDSEDEADPDWLRAYTKRMLDEFTDVNEGEKPVMKLWNLYIMKNWWGCIADAQLFSSCRTFLDLYGPLIARHSLRNNLLLHFVTLVDFGVLKASALISLMEHFDHVASTVTPISPKRELADDIAQADMELQLLPALPDQPRAGSRAKRVSVGDTKMGSMDFYEHNMSSQVDRLHAIINHAETKPQSQ</sequence>
<feature type="compositionally biased region" description="Basic and acidic residues" evidence="8">
    <location>
        <begin position="140"/>
        <end position="149"/>
    </location>
</feature>
<dbReference type="CDD" id="cd21750">
    <property type="entry name" value="ZnB-Zn_SUZ12"/>
    <property type="match status" value="1"/>
</dbReference>
<dbReference type="GO" id="GO:0031490">
    <property type="term" value="F:chromatin DNA binding"/>
    <property type="evidence" value="ECO:0007669"/>
    <property type="project" value="TreeGrafter"/>
</dbReference>
<evidence type="ECO:0000313" key="11">
    <source>
        <dbReference type="EMBL" id="CAB3266719.1"/>
    </source>
</evidence>
<dbReference type="PANTHER" id="PTHR22597">
    <property type="entry name" value="POLYCOMB GROUP PROTEIN"/>
    <property type="match status" value="1"/>
</dbReference>
<feature type="compositionally biased region" description="Polar residues" evidence="8">
    <location>
        <begin position="370"/>
        <end position="381"/>
    </location>
</feature>
<feature type="compositionally biased region" description="Acidic residues" evidence="8">
    <location>
        <begin position="203"/>
        <end position="215"/>
    </location>
</feature>
<evidence type="ECO:0000256" key="3">
    <source>
        <dbReference type="ARBA" id="ARBA00022771"/>
    </source>
</evidence>
<feature type="domain" description="Polycomb protein SUZ12-like zinc finger" evidence="10">
    <location>
        <begin position="447"/>
        <end position="514"/>
    </location>
</feature>
<dbReference type="InterPro" id="IPR019135">
    <property type="entry name" value="Polycomb_protein_VEFS-Box"/>
</dbReference>
<feature type="region of interest" description="Disordered" evidence="8">
    <location>
        <begin position="134"/>
        <end position="163"/>
    </location>
</feature>
<keyword evidence="6" id="KW-0805">Transcription regulation</keyword>
<dbReference type="AlphaFoldDB" id="A0A6F9DU99"/>
<protein>
    <submittedName>
        <fullName evidence="11">Polycomb protein suz12-A</fullName>
    </submittedName>
</protein>
<feature type="compositionally biased region" description="Acidic residues" evidence="8">
    <location>
        <begin position="258"/>
        <end position="267"/>
    </location>
</feature>
<feature type="region of interest" description="Disordered" evidence="8">
    <location>
        <begin position="365"/>
        <end position="412"/>
    </location>
</feature>
<evidence type="ECO:0000256" key="7">
    <source>
        <dbReference type="ARBA" id="ARBA00023163"/>
    </source>
</evidence>
<dbReference type="EMBL" id="LR790857">
    <property type="protein sequence ID" value="CAB3266719.1"/>
    <property type="molecule type" value="mRNA"/>
</dbReference>
<proteinExistence type="evidence at transcript level"/>
<keyword evidence="5" id="KW-0156">Chromatin regulator</keyword>
<dbReference type="Pfam" id="PF09733">
    <property type="entry name" value="VEFS-Box"/>
    <property type="match status" value="1"/>
</dbReference>
<evidence type="ECO:0000256" key="6">
    <source>
        <dbReference type="ARBA" id="ARBA00023015"/>
    </source>
</evidence>
<evidence type="ECO:0000259" key="10">
    <source>
        <dbReference type="Pfam" id="PF23320"/>
    </source>
</evidence>
<keyword evidence="3" id="KW-0863">Zinc-finger</keyword>
<dbReference type="Pfam" id="PF23320">
    <property type="entry name" value="Zn_SUZ12"/>
    <property type="match status" value="1"/>
</dbReference>
<keyword evidence="7" id="KW-0804">Transcription</keyword>
<dbReference type="GO" id="GO:0016586">
    <property type="term" value="C:RSC-type complex"/>
    <property type="evidence" value="ECO:0007669"/>
    <property type="project" value="TreeGrafter"/>
</dbReference>
<evidence type="ECO:0000259" key="9">
    <source>
        <dbReference type="Pfam" id="PF09733"/>
    </source>
</evidence>
<feature type="domain" description="Polycomb protein VEFS-Box" evidence="9">
    <location>
        <begin position="578"/>
        <end position="699"/>
    </location>
</feature>
<evidence type="ECO:0000256" key="8">
    <source>
        <dbReference type="SAM" id="MobiDB-lite"/>
    </source>
</evidence>
<keyword evidence="4" id="KW-0862">Zinc</keyword>
<comment type="similarity">
    <text evidence="1">Belongs to the VEFS (VRN2-EMF2-FIS2-SU(Z)12) family.</text>
</comment>
<evidence type="ECO:0000256" key="5">
    <source>
        <dbReference type="ARBA" id="ARBA00022853"/>
    </source>
</evidence>
<evidence type="ECO:0000256" key="2">
    <source>
        <dbReference type="ARBA" id="ARBA00022723"/>
    </source>
</evidence>
<dbReference type="CDD" id="cd21551">
    <property type="entry name" value="VEFS-box_SUZ12"/>
    <property type="match status" value="1"/>
</dbReference>
<dbReference type="GO" id="GO:0006325">
    <property type="term" value="P:chromatin organization"/>
    <property type="evidence" value="ECO:0007669"/>
    <property type="project" value="UniProtKB-KW"/>
</dbReference>
<feature type="compositionally biased region" description="Polar residues" evidence="8">
    <location>
        <begin position="395"/>
        <end position="404"/>
    </location>
</feature>
<name>A0A6F9DU99_9ASCI</name>
<gene>
    <name evidence="11" type="primary">Suz12</name>
</gene>
<keyword evidence="2" id="KW-0479">Metal-binding</keyword>
<evidence type="ECO:0000256" key="4">
    <source>
        <dbReference type="ARBA" id="ARBA00022833"/>
    </source>
</evidence>
<organism evidence="11">
    <name type="scientific">Phallusia mammillata</name>
    <dbReference type="NCBI Taxonomy" id="59560"/>
    <lineage>
        <taxon>Eukaryota</taxon>
        <taxon>Metazoa</taxon>
        <taxon>Chordata</taxon>
        <taxon>Tunicata</taxon>
        <taxon>Ascidiacea</taxon>
        <taxon>Phlebobranchia</taxon>
        <taxon>Ascidiidae</taxon>
        <taxon>Phallusia</taxon>
    </lineage>
</organism>
<dbReference type="PANTHER" id="PTHR22597:SF0">
    <property type="entry name" value="POLYCOMB PROTEIN SUZ12"/>
    <property type="match status" value="1"/>
</dbReference>
<feature type="region of interest" description="Disordered" evidence="8">
    <location>
        <begin position="203"/>
        <end position="280"/>
    </location>
</feature>